<keyword evidence="7" id="KW-0472">Membrane</keyword>
<evidence type="ECO:0000256" key="2">
    <source>
        <dbReference type="ARBA" id="ARBA00022723"/>
    </source>
</evidence>
<feature type="transmembrane region" description="Helical" evidence="7">
    <location>
        <begin position="20"/>
        <end position="42"/>
    </location>
</feature>
<dbReference type="RefSeq" id="WP_170136084.1">
    <property type="nucleotide sequence ID" value="NZ_FOMX01000005.1"/>
</dbReference>
<dbReference type="Proteomes" id="UP000199400">
    <property type="component" value="Unassembled WGS sequence"/>
</dbReference>
<dbReference type="InterPro" id="IPR014349">
    <property type="entry name" value="Rieske_Fe-S_prot"/>
</dbReference>
<comment type="cofactor">
    <cofactor evidence="6">
        <name>[2Fe-2S] cluster</name>
        <dbReference type="ChEBI" id="CHEBI:190135"/>
    </cofactor>
</comment>
<dbReference type="GO" id="GO:0051537">
    <property type="term" value="F:2 iron, 2 sulfur cluster binding"/>
    <property type="evidence" value="ECO:0007669"/>
    <property type="project" value="UniProtKB-KW"/>
</dbReference>
<reference evidence="10" key="1">
    <citation type="submission" date="2016-10" db="EMBL/GenBank/DDBJ databases">
        <authorList>
            <person name="Varghese N."/>
            <person name="Submissions S."/>
        </authorList>
    </citation>
    <scope>NUCLEOTIDE SEQUENCE [LARGE SCALE GENOMIC DNA]</scope>
    <source>
        <strain evidence="10">ATCC 25963</strain>
    </source>
</reference>
<dbReference type="Gene3D" id="2.102.10.10">
    <property type="entry name" value="Rieske [2Fe-2S] iron-sulphur domain"/>
    <property type="match status" value="1"/>
</dbReference>
<keyword evidence="7" id="KW-0812">Transmembrane</keyword>
<dbReference type="PROSITE" id="PS51296">
    <property type="entry name" value="RIESKE"/>
    <property type="match status" value="1"/>
</dbReference>
<evidence type="ECO:0000256" key="1">
    <source>
        <dbReference type="ARBA" id="ARBA00022714"/>
    </source>
</evidence>
<evidence type="ECO:0000256" key="6">
    <source>
        <dbReference type="ARBA" id="ARBA00034078"/>
    </source>
</evidence>
<dbReference type="InterPro" id="IPR005805">
    <property type="entry name" value="Rieske_Fe-S_prot_C"/>
</dbReference>
<evidence type="ECO:0000313" key="10">
    <source>
        <dbReference type="Proteomes" id="UP000199400"/>
    </source>
</evidence>
<dbReference type="PANTHER" id="PTHR10134">
    <property type="entry name" value="CYTOCHROME B-C1 COMPLEX SUBUNIT RIESKE, MITOCHONDRIAL"/>
    <property type="match status" value="1"/>
</dbReference>
<dbReference type="STRING" id="54.SAMN02745121_01881"/>
<dbReference type="SUPFAM" id="SSF50022">
    <property type="entry name" value="ISP domain"/>
    <property type="match status" value="1"/>
</dbReference>
<evidence type="ECO:0000256" key="4">
    <source>
        <dbReference type="ARBA" id="ARBA00023014"/>
    </source>
</evidence>
<accession>A0A1I1VRE6</accession>
<feature type="domain" description="Rieske" evidence="8">
    <location>
        <begin position="96"/>
        <end position="161"/>
    </location>
</feature>
<keyword evidence="3" id="KW-0408">Iron</keyword>
<evidence type="ECO:0000313" key="9">
    <source>
        <dbReference type="EMBL" id="SFD85445.1"/>
    </source>
</evidence>
<evidence type="ECO:0000259" key="8">
    <source>
        <dbReference type="PROSITE" id="PS51296"/>
    </source>
</evidence>
<gene>
    <name evidence="9" type="ORF">SAMN02745121_01881</name>
</gene>
<keyword evidence="2" id="KW-0479">Metal-binding</keyword>
<keyword evidence="5" id="KW-1015">Disulfide bond</keyword>
<dbReference type="GO" id="GO:0046872">
    <property type="term" value="F:metal ion binding"/>
    <property type="evidence" value="ECO:0007669"/>
    <property type="project" value="UniProtKB-KW"/>
</dbReference>
<evidence type="ECO:0000256" key="5">
    <source>
        <dbReference type="ARBA" id="ARBA00023157"/>
    </source>
</evidence>
<dbReference type="PRINTS" id="PR00162">
    <property type="entry name" value="RIESKE"/>
</dbReference>
<proteinExistence type="predicted"/>
<protein>
    <submittedName>
        <fullName evidence="9">Cytochrome b6-f complex iron-sulfur subunit</fullName>
    </submittedName>
</protein>
<sequence length="176" mass="18261">MSSGSGGEPDAGRRGVLKLGIGALGLGLAAVPAVPAIGYLLFPTGSKAGEGAFLPAGKRSAFAGAVPVRVDLYADKVDAWNKTPDVKLGSCWVLERDGALQAFSTVCPHLGCAVDFDAEAQKFKCPCHRSAFGLDGSVEAGPSPRPLDSLEVKEENGLVAIRLVRYRQGVAQKEPV</sequence>
<dbReference type="Pfam" id="PF00355">
    <property type="entry name" value="Rieske"/>
    <property type="match status" value="1"/>
</dbReference>
<dbReference type="GO" id="GO:0016020">
    <property type="term" value="C:membrane"/>
    <property type="evidence" value="ECO:0007669"/>
    <property type="project" value="InterPro"/>
</dbReference>
<dbReference type="InterPro" id="IPR036922">
    <property type="entry name" value="Rieske_2Fe-2S_sf"/>
</dbReference>
<dbReference type="AlphaFoldDB" id="A0A1I1VRE6"/>
<keyword evidence="7" id="KW-1133">Transmembrane helix</keyword>
<evidence type="ECO:0000256" key="3">
    <source>
        <dbReference type="ARBA" id="ARBA00023004"/>
    </source>
</evidence>
<keyword evidence="10" id="KW-1185">Reference proteome</keyword>
<dbReference type="EMBL" id="FOMX01000005">
    <property type="protein sequence ID" value="SFD85445.1"/>
    <property type="molecule type" value="Genomic_DNA"/>
</dbReference>
<evidence type="ECO:0000256" key="7">
    <source>
        <dbReference type="SAM" id="Phobius"/>
    </source>
</evidence>
<organism evidence="9 10">
    <name type="scientific">Nannocystis exedens</name>
    <dbReference type="NCBI Taxonomy" id="54"/>
    <lineage>
        <taxon>Bacteria</taxon>
        <taxon>Pseudomonadati</taxon>
        <taxon>Myxococcota</taxon>
        <taxon>Polyangia</taxon>
        <taxon>Nannocystales</taxon>
        <taxon>Nannocystaceae</taxon>
        <taxon>Nannocystis</taxon>
    </lineage>
</organism>
<keyword evidence="4" id="KW-0411">Iron-sulfur</keyword>
<dbReference type="InterPro" id="IPR017941">
    <property type="entry name" value="Rieske_2Fe-2S"/>
</dbReference>
<keyword evidence="1" id="KW-0001">2Fe-2S</keyword>
<name>A0A1I1VRE6_9BACT</name>